<name>A0ABR6ERY1_9SPHI</name>
<comment type="caution">
    <text evidence="3">The sequence shown here is derived from an EMBL/GenBank/DDBJ whole genome shotgun (WGS) entry which is preliminary data.</text>
</comment>
<reference evidence="3 4" key="1">
    <citation type="submission" date="2019-11" db="EMBL/GenBank/DDBJ databases">
        <title>Description of Pedobacter sp. LMG 31462T.</title>
        <authorList>
            <person name="Carlier A."/>
            <person name="Qi S."/>
            <person name="Vandamme P."/>
        </authorList>
    </citation>
    <scope>NUCLEOTIDE SEQUENCE [LARGE SCALE GENOMIC DNA]</scope>
    <source>
        <strain evidence="3 4">LMG 31462</strain>
    </source>
</reference>
<keyword evidence="4" id="KW-1185">Reference proteome</keyword>
<evidence type="ECO:0008006" key="5">
    <source>
        <dbReference type="Google" id="ProtNLM"/>
    </source>
</evidence>
<sequence length="69" mass="7082">MKNKLILVALGAGFLMACGSPEQHAKKEADTNAANYTDSSGMDTTGIKNSIADTTDAAERAAEPDPGTP</sequence>
<feature type="signal peptide" evidence="2">
    <location>
        <begin position="1"/>
        <end position="17"/>
    </location>
</feature>
<feature type="compositionally biased region" description="Polar residues" evidence="1">
    <location>
        <begin position="32"/>
        <end position="48"/>
    </location>
</feature>
<gene>
    <name evidence="3" type="ORF">GM920_03700</name>
</gene>
<feature type="chain" id="PRO_5045871811" description="Entericidin" evidence="2">
    <location>
        <begin position="18"/>
        <end position="69"/>
    </location>
</feature>
<protein>
    <recommendedName>
        <fullName evidence="5">Entericidin</fullName>
    </recommendedName>
</protein>
<proteinExistence type="predicted"/>
<feature type="region of interest" description="Disordered" evidence="1">
    <location>
        <begin position="22"/>
        <end position="69"/>
    </location>
</feature>
<organism evidence="3 4">
    <name type="scientific">Pedobacter gandavensis</name>
    <dbReference type="NCBI Taxonomy" id="2679963"/>
    <lineage>
        <taxon>Bacteria</taxon>
        <taxon>Pseudomonadati</taxon>
        <taxon>Bacteroidota</taxon>
        <taxon>Sphingobacteriia</taxon>
        <taxon>Sphingobacteriales</taxon>
        <taxon>Sphingobacteriaceae</taxon>
        <taxon>Pedobacter</taxon>
    </lineage>
</organism>
<accession>A0ABR6ERY1</accession>
<dbReference type="EMBL" id="WNXC01000001">
    <property type="protein sequence ID" value="MBB2148011.1"/>
    <property type="molecule type" value="Genomic_DNA"/>
</dbReference>
<keyword evidence="2" id="KW-0732">Signal</keyword>
<dbReference type="PROSITE" id="PS51257">
    <property type="entry name" value="PROKAR_LIPOPROTEIN"/>
    <property type="match status" value="1"/>
</dbReference>
<dbReference type="RefSeq" id="WP_182953522.1">
    <property type="nucleotide sequence ID" value="NZ_WNXC01000001.1"/>
</dbReference>
<evidence type="ECO:0000256" key="1">
    <source>
        <dbReference type="SAM" id="MobiDB-lite"/>
    </source>
</evidence>
<evidence type="ECO:0000313" key="3">
    <source>
        <dbReference type="EMBL" id="MBB2148011.1"/>
    </source>
</evidence>
<evidence type="ECO:0000313" key="4">
    <source>
        <dbReference type="Proteomes" id="UP000636110"/>
    </source>
</evidence>
<dbReference type="Proteomes" id="UP000636110">
    <property type="component" value="Unassembled WGS sequence"/>
</dbReference>
<evidence type="ECO:0000256" key="2">
    <source>
        <dbReference type="SAM" id="SignalP"/>
    </source>
</evidence>